<proteinExistence type="predicted"/>
<dbReference type="InterPro" id="IPR014984">
    <property type="entry name" value="HopJ"/>
</dbReference>
<dbReference type="OrthoDB" id="10267503at2759"/>
<feature type="chain" id="PRO_5040964094" evidence="1">
    <location>
        <begin position="27"/>
        <end position="219"/>
    </location>
</feature>
<organism evidence="2 3">
    <name type="scientific">Triparma retinervis</name>
    <dbReference type="NCBI Taxonomy" id="2557542"/>
    <lineage>
        <taxon>Eukaryota</taxon>
        <taxon>Sar</taxon>
        <taxon>Stramenopiles</taxon>
        <taxon>Ochrophyta</taxon>
        <taxon>Bolidophyceae</taxon>
        <taxon>Parmales</taxon>
        <taxon>Triparmaceae</taxon>
        <taxon>Triparma</taxon>
    </lineage>
</organism>
<evidence type="ECO:0000313" key="3">
    <source>
        <dbReference type="Proteomes" id="UP001165082"/>
    </source>
</evidence>
<evidence type="ECO:0000256" key="1">
    <source>
        <dbReference type="SAM" id="SignalP"/>
    </source>
</evidence>
<dbReference type="Proteomes" id="UP001165082">
    <property type="component" value="Unassembled WGS sequence"/>
</dbReference>
<sequence length="219" mass="24135">MLYQPILIRIGMKILLLSILAPIASSWLVPSSPSPRPTRLQAEIRGPTSKSKELRFGWDGTTALGGAVDDSKPARLLEDIRKQGETIPEAADLFLRNMEMSPEGFTFSEFLEMINSVYETGLIEFKNGNIVNAPGTNEGTAHVLSFSALANLTDSQTLLLWAEHYRDTLADPGGDSHPNIREFMKTGMEGVDFDTHGISLTKKVGGDAEWDWDAESWIP</sequence>
<name>A0A9W6ZC80_9STRA</name>
<feature type="signal peptide" evidence="1">
    <location>
        <begin position="1"/>
        <end position="26"/>
    </location>
</feature>
<comment type="caution">
    <text evidence="2">The sequence shown here is derived from an EMBL/GenBank/DDBJ whole genome shotgun (WGS) entry which is preliminary data.</text>
</comment>
<reference evidence="2" key="1">
    <citation type="submission" date="2022-07" db="EMBL/GenBank/DDBJ databases">
        <title>Genome analysis of Parmales, a sister group of diatoms, reveals the evolutionary specialization of diatoms from phago-mixotrophs to photoautotrophs.</title>
        <authorList>
            <person name="Ban H."/>
            <person name="Sato S."/>
            <person name="Yoshikawa S."/>
            <person name="Kazumasa Y."/>
            <person name="Nakamura Y."/>
            <person name="Ichinomiya M."/>
            <person name="Saitoh K."/>
            <person name="Sato N."/>
            <person name="Blanc-Mathieu R."/>
            <person name="Endo H."/>
            <person name="Kuwata A."/>
            <person name="Ogata H."/>
        </authorList>
    </citation>
    <scope>NUCLEOTIDE SEQUENCE</scope>
</reference>
<evidence type="ECO:0000313" key="2">
    <source>
        <dbReference type="EMBL" id="GMH48637.1"/>
    </source>
</evidence>
<dbReference type="EMBL" id="BRXZ01003160">
    <property type="protein sequence ID" value="GMH48637.1"/>
    <property type="molecule type" value="Genomic_DNA"/>
</dbReference>
<accession>A0A9W6ZC80</accession>
<keyword evidence="3" id="KW-1185">Reference proteome</keyword>
<dbReference type="Pfam" id="PF08888">
    <property type="entry name" value="HopJ"/>
    <property type="match status" value="1"/>
</dbReference>
<dbReference type="InterPro" id="IPR038604">
    <property type="entry name" value="HopJ_sf"/>
</dbReference>
<gene>
    <name evidence="2" type="ORF">TrRE_jg9066</name>
</gene>
<dbReference type="AlphaFoldDB" id="A0A9W6ZC80"/>
<dbReference type="Gene3D" id="3.20.160.10">
    <property type="entry name" value="vpa0580 domain like"/>
    <property type="match status" value="1"/>
</dbReference>
<protein>
    <submittedName>
        <fullName evidence="2">Uncharacterized protein</fullName>
    </submittedName>
</protein>
<keyword evidence="1" id="KW-0732">Signal</keyword>